<keyword evidence="1" id="KW-0812">Transmembrane</keyword>
<reference evidence="2 3" key="1">
    <citation type="submission" date="2017-04" db="EMBL/GenBank/DDBJ databases">
        <authorList>
            <person name="Afonso C.L."/>
            <person name="Miller P.J."/>
            <person name="Scott M.A."/>
            <person name="Spackman E."/>
            <person name="Goraichik I."/>
            <person name="Dimitrov K.M."/>
            <person name="Suarez D.L."/>
            <person name="Swayne D.E."/>
        </authorList>
    </citation>
    <scope>NUCLEOTIDE SEQUENCE [LARGE SCALE GENOMIC DNA]</scope>
    <source>
        <strain evidence="2 3">LMG26642</strain>
    </source>
</reference>
<gene>
    <name evidence="2" type="ORF">SAMN04488700_1314</name>
</gene>
<evidence type="ECO:0000256" key="1">
    <source>
        <dbReference type="SAM" id="Phobius"/>
    </source>
</evidence>
<dbReference type="RefSeq" id="WP_085559486.1">
    <property type="nucleotide sequence ID" value="NZ_FOAH01000007.1"/>
</dbReference>
<evidence type="ECO:0000313" key="2">
    <source>
        <dbReference type="EMBL" id="SMH31829.1"/>
    </source>
</evidence>
<dbReference type="Proteomes" id="UP000193435">
    <property type="component" value="Unassembled WGS sequence"/>
</dbReference>
<dbReference type="EMBL" id="FXBJ01000002">
    <property type="protein sequence ID" value="SMH31829.1"/>
    <property type="molecule type" value="Genomic_DNA"/>
</dbReference>
<dbReference type="InterPro" id="IPR014867">
    <property type="entry name" value="Spore_coat_CotH_CotH2/3/7"/>
</dbReference>
<dbReference type="STRING" id="1073423.SAMN04488700_1314"/>
<protein>
    <submittedName>
        <fullName evidence="2">CotH protein</fullName>
    </submittedName>
</protein>
<dbReference type="OrthoDB" id="3235126at2"/>
<keyword evidence="1" id="KW-1133">Transmembrane helix</keyword>
<accession>A0A1X7N4Z6</accession>
<keyword evidence="1" id="KW-0472">Membrane</keyword>
<name>A0A1X7N4Z6_9LACT</name>
<dbReference type="AlphaFoldDB" id="A0A1X7N4Z6"/>
<proteinExistence type="predicted"/>
<organism evidence="2 3">
    <name type="scientific">Carnobacterium iners</name>
    <dbReference type="NCBI Taxonomy" id="1073423"/>
    <lineage>
        <taxon>Bacteria</taxon>
        <taxon>Bacillati</taxon>
        <taxon>Bacillota</taxon>
        <taxon>Bacilli</taxon>
        <taxon>Lactobacillales</taxon>
        <taxon>Carnobacteriaceae</taxon>
        <taxon>Carnobacterium</taxon>
    </lineage>
</organism>
<sequence>MKHTKIVKKKKKMVILLYLGLMIAGFFLVINLYLNPTNADNSVTEDSHSDFTELREEKKNNLPIMVIDTNGQVIESNLEKKEVEINGVEREVFQPSKKYQVSMKLYEPNLAGYTVVDKNATPTVESDLVINVRGQSSLRYKKKQYTIRLIDEYELENPQELLGMNIHDKWVLNGMYSDKSLIRNYLSYKMGRDTMEYAPDTRFVELYMKTTDEEINFQDDYMGVYLLTEKIERDENRIAIDKNNDKYKDISFIISRDKIKYEDTVLKSDWNMLEDDFIVDENNNIKARTVFTTTYPSKSNMTELYEQGIIDYINKFEYSLRASNFDDKREGFRKYVDVESFIDYAIINEITKNVDGGEVSAYFHKDIGGLLNAGPIWDFDQSLGNTLLEEMNEPTGFRMVNIIWYERLFQDEAFVKRYKTKYRQYRNTIWSDKNIDKLIDEAILELGLSADRNRRKWYIQDSKQDYEKEVEDIRVFLKERFSWMDENINLLNRIKENPIE</sequence>
<evidence type="ECO:0000313" key="3">
    <source>
        <dbReference type="Proteomes" id="UP000193435"/>
    </source>
</evidence>
<feature type="transmembrane region" description="Helical" evidence="1">
    <location>
        <begin position="12"/>
        <end position="34"/>
    </location>
</feature>
<keyword evidence="3" id="KW-1185">Reference proteome</keyword>
<dbReference type="Pfam" id="PF08757">
    <property type="entry name" value="CotH"/>
    <property type="match status" value="1"/>
</dbReference>